<dbReference type="InterPro" id="IPR017996">
    <property type="entry name" value="MRJP/yellow-related"/>
</dbReference>
<sequence>MVGVLVGVLLVGVIWGCDCHQKPYSYQYVRREIERVFAEEEANRWLCFVFGICAIDAAYPLKPDLAIVYQWSQLEFDYPSIEDRQADIDAGNFIPGKPAPIDVDVHYSYSPHKKSRVFVAIPRFQDGVPIALGVVTDKKFNSSNVITPYPSWDWHKTPSKCNENRIVSVYRVSIDECQRLWVLDTGRLKETQVCPPQILAFDLQTDQLIHRFQLPKGIVEPRSILVTPVVDVRDAHAKCKDTFIYIADCQTYSIIVYDVQKGVIWKATDKTMYPYPNYGTFDILGDSFDLMDGVLGMSLSPYKPGQDRILYYHAMSSPTENWVLTSDLRNRSRFIHDSQSSPEIFHTYHGKRHTQSAAEAIDKDGIMYFGLMSDVTLNCWNTHTEYGPKTIDIIAKNLQTLQFASGVKVITNSKAGQELWVLTSRFQKVATDSLSTSDVNFRILAGRTEDMVAGTACRGGIPPGPPGGGYGLVKPPFVPEAHHKKPHLGF</sequence>
<feature type="chain" id="PRO_5003090247" evidence="6">
    <location>
        <begin position="17"/>
        <end position="490"/>
    </location>
</feature>
<dbReference type="FunCoup" id="D6WVI7">
    <property type="interactions" value="9"/>
</dbReference>
<dbReference type="OMA" id="PPRGNCA"/>
<proteinExistence type="inferred from homology"/>
<comment type="subcellular location">
    <subcellularLocation>
        <location evidence="1">Secreted</location>
    </subcellularLocation>
</comment>
<dbReference type="FunFam" id="2.120.10.30:FF:000045">
    <property type="entry name" value="Blast:Protein yellow"/>
    <property type="match status" value="1"/>
</dbReference>
<dbReference type="PhylomeDB" id="D6WVI7"/>
<keyword evidence="8" id="KW-1185">Reference proteome</keyword>
<gene>
    <name evidence="7" type="primary">AUGUSTUS-3.0.2_06229</name>
    <name evidence="7" type="ORF">TcasGA2_TC006229</name>
</gene>
<reference evidence="7 8" key="1">
    <citation type="journal article" date="2008" name="Nature">
        <title>The genome of the model beetle and pest Tribolium castaneum.</title>
        <authorList>
            <consortium name="Tribolium Genome Sequencing Consortium"/>
            <person name="Richards S."/>
            <person name="Gibbs R.A."/>
            <person name="Weinstock G.M."/>
            <person name="Brown S.J."/>
            <person name="Denell R."/>
            <person name="Beeman R.W."/>
            <person name="Gibbs R."/>
            <person name="Beeman R.W."/>
            <person name="Brown S.J."/>
            <person name="Bucher G."/>
            <person name="Friedrich M."/>
            <person name="Grimmelikhuijzen C.J."/>
            <person name="Klingler M."/>
            <person name="Lorenzen M."/>
            <person name="Richards S."/>
            <person name="Roth S."/>
            <person name="Schroder R."/>
            <person name="Tautz D."/>
            <person name="Zdobnov E.M."/>
            <person name="Muzny D."/>
            <person name="Gibbs R.A."/>
            <person name="Weinstock G.M."/>
            <person name="Attaway T."/>
            <person name="Bell S."/>
            <person name="Buhay C.J."/>
            <person name="Chandrabose M.N."/>
            <person name="Chavez D."/>
            <person name="Clerk-Blankenburg K.P."/>
            <person name="Cree A."/>
            <person name="Dao M."/>
            <person name="Davis C."/>
            <person name="Chacko J."/>
            <person name="Dinh H."/>
            <person name="Dugan-Rocha S."/>
            <person name="Fowler G."/>
            <person name="Garner T.T."/>
            <person name="Garnes J."/>
            <person name="Gnirke A."/>
            <person name="Hawes A."/>
            <person name="Hernandez J."/>
            <person name="Hines S."/>
            <person name="Holder M."/>
            <person name="Hume J."/>
            <person name="Jhangiani S.N."/>
            <person name="Joshi V."/>
            <person name="Khan Z.M."/>
            <person name="Jackson L."/>
            <person name="Kovar C."/>
            <person name="Kowis A."/>
            <person name="Lee S."/>
            <person name="Lewis L.R."/>
            <person name="Margolis J."/>
            <person name="Morgan M."/>
            <person name="Nazareth L.V."/>
            <person name="Nguyen N."/>
            <person name="Okwuonu G."/>
            <person name="Parker D."/>
            <person name="Richards S."/>
            <person name="Ruiz S.J."/>
            <person name="Santibanez J."/>
            <person name="Savard J."/>
            <person name="Scherer S.E."/>
            <person name="Schneider B."/>
            <person name="Sodergren E."/>
            <person name="Tautz D."/>
            <person name="Vattahil S."/>
            <person name="Villasana D."/>
            <person name="White C.S."/>
            <person name="Wright R."/>
            <person name="Park Y."/>
            <person name="Beeman R.W."/>
            <person name="Lord J."/>
            <person name="Oppert B."/>
            <person name="Lorenzen M."/>
            <person name="Brown S."/>
            <person name="Wang L."/>
            <person name="Savard J."/>
            <person name="Tautz D."/>
            <person name="Richards S."/>
            <person name="Weinstock G."/>
            <person name="Gibbs R.A."/>
            <person name="Liu Y."/>
            <person name="Worley K."/>
            <person name="Weinstock G."/>
            <person name="Elsik C.G."/>
            <person name="Reese J.T."/>
            <person name="Elhaik E."/>
            <person name="Landan G."/>
            <person name="Graur D."/>
            <person name="Arensburger P."/>
            <person name="Atkinson P."/>
            <person name="Beeman R.W."/>
            <person name="Beidler J."/>
            <person name="Brown S.J."/>
            <person name="Demuth J.P."/>
            <person name="Drury D.W."/>
            <person name="Du Y.Z."/>
            <person name="Fujiwara H."/>
            <person name="Lorenzen M."/>
            <person name="Maselli V."/>
            <person name="Osanai M."/>
            <person name="Park Y."/>
            <person name="Robertson H.M."/>
            <person name="Tu Z."/>
            <person name="Wang J.J."/>
            <person name="Wang S."/>
            <person name="Richards S."/>
            <person name="Song H."/>
            <person name="Zhang L."/>
            <person name="Sodergren E."/>
            <person name="Werner D."/>
            <person name="Stanke M."/>
            <person name="Morgenstern B."/>
            <person name="Solovyev V."/>
            <person name="Kosarev P."/>
            <person name="Brown G."/>
            <person name="Chen H.C."/>
            <person name="Ermolaeva O."/>
            <person name="Hlavina W."/>
            <person name="Kapustin Y."/>
            <person name="Kiryutin B."/>
            <person name="Kitts P."/>
            <person name="Maglott D."/>
            <person name="Pruitt K."/>
            <person name="Sapojnikov V."/>
            <person name="Souvorov A."/>
            <person name="Mackey A.J."/>
            <person name="Waterhouse R.M."/>
            <person name="Wyder S."/>
            <person name="Zdobnov E.M."/>
            <person name="Zdobnov E.M."/>
            <person name="Wyder S."/>
            <person name="Kriventseva E.V."/>
            <person name="Kadowaki T."/>
            <person name="Bork P."/>
            <person name="Aranda M."/>
            <person name="Bao R."/>
            <person name="Beermann A."/>
            <person name="Berns N."/>
            <person name="Bolognesi R."/>
            <person name="Bonneton F."/>
            <person name="Bopp D."/>
            <person name="Brown S.J."/>
            <person name="Bucher G."/>
            <person name="Butts T."/>
            <person name="Chaumot A."/>
            <person name="Denell R.E."/>
            <person name="Ferrier D.E."/>
            <person name="Friedrich M."/>
            <person name="Gordon C.M."/>
            <person name="Jindra M."/>
            <person name="Klingler M."/>
            <person name="Lan Q."/>
            <person name="Lattorff H.M."/>
            <person name="Laudet V."/>
            <person name="von Levetsow C."/>
            <person name="Liu Z."/>
            <person name="Lutz R."/>
            <person name="Lynch J.A."/>
            <person name="da Fonseca R.N."/>
            <person name="Posnien N."/>
            <person name="Reuter R."/>
            <person name="Roth S."/>
            <person name="Savard J."/>
            <person name="Schinko J.B."/>
            <person name="Schmitt C."/>
            <person name="Schoppmeier M."/>
            <person name="Schroder R."/>
            <person name="Shippy T.D."/>
            <person name="Simonnet F."/>
            <person name="Marques-Souza H."/>
            <person name="Tautz D."/>
            <person name="Tomoyasu Y."/>
            <person name="Trauner J."/>
            <person name="Van der Zee M."/>
            <person name="Vervoort M."/>
            <person name="Wittkopp N."/>
            <person name="Wimmer E.A."/>
            <person name="Yang X."/>
            <person name="Jones A.K."/>
            <person name="Sattelle D.B."/>
            <person name="Ebert P.R."/>
            <person name="Nelson D."/>
            <person name="Scott J.G."/>
            <person name="Beeman R.W."/>
            <person name="Muthukrishnan S."/>
            <person name="Kramer K.J."/>
            <person name="Arakane Y."/>
            <person name="Beeman R.W."/>
            <person name="Zhu Q."/>
            <person name="Hogenkamp D."/>
            <person name="Dixit R."/>
            <person name="Oppert B."/>
            <person name="Jiang H."/>
            <person name="Zou Z."/>
            <person name="Marshall J."/>
            <person name="Elpidina E."/>
            <person name="Vinokurov K."/>
            <person name="Oppert C."/>
            <person name="Zou Z."/>
            <person name="Evans J."/>
            <person name="Lu Z."/>
            <person name="Zhao P."/>
            <person name="Sumathipala N."/>
            <person name="Altincicek B."/>
            <person name="Vilcinskas A."/>
            <person name="Williams M."/>
            <person name="Hultmark D."/>
            <person name="Hetru C."/>
            <person name="Jiang H."/>
            <person name="Grimmelikhuijzen C.J."/>
            <person name="Hauser F."/>
            <person name="Cazzamali G."/>
            <person name="Williamson M."/>
            <person name="Park Y."/>
            <person name="Li B."/>
            <person name="Tanaka Y."/>
            <person name="Predel R."/>
            <person name="Neupert S."/>
            <person name="Schachtner J."/>
            <person name="Verleyen P."/>
            <person name="Raible F."/>
            <person name="Bork P."/>
            <person name="Friedrich M."/>
            <person name="Walden K.K."/>
            <person name="Robertson H.M."/>
            <person name="Angeli S."/>
            <person name="Foret S."/>
            <person name="Bucher G."/>
            <person name="Schuetz S."/>
            <person name="Maleszka R."/>
            <person name="Wimmer E.A."/>
            <person name="Beeman R.W."/>
            <person name="Lorenzen M."/>
            <person name="Tomoyasu Y."/>
            <person name="Miller S.C."/>
            <person name="Grossmann D."/>
            <person name="Bucher G."/>
        </authorList>
    </citation>
    <scope>NUCLEOTIDE SEQUENCE [LARGE SCALE GENOMIC DNA]</scope>
    <source>
        <strain evidence="7 8">Georgia GA2</strain>
    </source>
</reference>
<dbReference type="Proteomes" id="UP000007266">
    <property type="component" value="Linkage group 8"/>
</dbReference>
<feature type="signal peptide" evidence="6">
    <location>
        <begin position="1"/>
        <end position="16"/>
    </location>
</feature>
<dbReference type="STRING" id="7070.D6WVI7"/>
<dbReference type="InParanoid" id="D6WVI7"/>
<dbReference type="eggNOG" id="ENOG502QU9G">
    <property type="taxonomic scope" value="Eukaryota"/>
</dbReference>
<dbReference type="GO" id="GO:0005576">
    <property type="term" value="C:extracellular region"/>
    <property type="evidence" value="ECO:0000318"/>
    <property type="project" value="GO_Central"/>
</dbReference>
<dbReference type="PANTHER" id="PTHR10009">
    <property type="entry name" value="PROTEIN YELLOW-RELATED"/>
    <property type="match status" value="1"/>
</dbReference>
<keyword evidence="4 6" id="KW-0732">Signal</keyword>
<dbReference type="Pfam" id="PF03022">
    <property type="entry name" value="MRJP"/>
    <property type="match status" value="1"/>
</dbReference>
<evidence type="ECO:0000256" key="5">
    <source>
        <dbReference type="ARBA" id="ARBA00023180"/>
    </source>
</evidence>
<dbReference type="PRINTS" id="PR01366">
    <property type="entry name" value="ROYALJELLY"/>
</dbReference>
<evidence type="ECO:0000256" key="2">
    <source>
        <dbReference type="ARBA" id="ARBA00009127"/>
    </source>
</evidence>
<dbReference type="AlphaFoldDB" id="D6WVI7"/>
<evidence type="ECO:0000313" key="7">
    <source>
        <dbReference type="EMBL" id="EFA08574.1"/>
    </source>
</evidence>
<accession>D6WVI7</accession>
<dbReference type="InterPro" id="IPR011044">
    <property type="entry name" value="Quino_amine_DH_bsu"/>
</dbReference>
<evidence type="ECO:0000256" key="6">
    <source>
        <dbReference type="SAM" id="SignalP"/>
    </source>
</evidence>
<evidence type="ECO:0000256" key="4">
    <source>
        <dbReference type="ARBA" id="ARBA00022729"/>
    </source>
</evidence>
<evidence type="ECO:0000256" key="3">
    <source>
        <dbReference type="ARBA" id="ARBA00022525"/>
    </source>
</evidence>
<dbReference type="PANTHER" id="PTHR10009:SF7">
    <property type="entry name" value="GH10609P-RELATED"/>
    <property type="match status" value="1"/>
</dbReference>
<dbReference type="InterPro" id="IPR011042">
    <property type="entry name" value="6-blade_b-propeller_TolB-like"/>
</dbReference>
<evidence type="ECO:0000313" key="8">
    <source>
        <dbReference type="Proteomes" id="UP000007266"/>
    </source>
</evidence>
<dbReference type="EMBL" id="KQ971357">
    <property type="protein sequence ID" value="EFA08574.1"/>
    <property type="molecule type" value="Genomic_DNA"/>
</dbReference>
<protein>
    <submittedName>
        <fullName evidence="7">Protein yellow-like Protein</fullName>
    </submittedName>
</protein>
<keyword evidence="5" id="KW-0325">Glycoprotein</keyword>
<dbReference type="Gene3D" id="2.120.10.30">
    <property type="entry name" value="TolB, C-terminal domain"/>
    <property type="match status" value="1"/>
</dbReference>
<organism evidence="7 8">
    <name type="scientific">Tribolium castaneum</name>
    <name type="common">Red flour beetle</name>
    <dbReference type="NCBI Taxonomy" id="7070"/>
    <lineage>
        <taxon>Eukaryota</taxon>
        <taxon>Metazoa</taxon>
        <taxon>Ecdysozoa</taxon>
        <taxon>Arthropoda</taxon>
        <taxon>Hexapoda</taxon>
        <taxon>Insecta</taxon>
        <taxon>Pterygota</taxon>
        <taxon>Neoptera</taxon>
        <taxon>Endopterygota</taxon>
        <taxon>Coleoptera</taxon>
        <taxon>Polyphaga</taxon>
        <taxon>Cucujiformia</taxon>
        <taxon>Tenebrionidae</taxon>
        <taxon>Tenebrionidae incertae sedis</taxon>
        <taxon>Tribolium</taxon>
    </lineage>
</organism>
<dbReference type="SUPFAM" id="SSF50969">
    <property type="entry name" value="YVTN repeat-like/Quinoprotein amine dehydrogenase"/>
    <property type="match status" value="1"/>
</dbReference>
<keyword evidence="3" id="KW-0964">Secreted</keyword>
<comment type="similarity">
    <text evidence="2">Belongs to the major royal jelly protein family.</text>
</comment>
<reference evidence="7 8" key="2">
    <citation type="journal article" date="2010" name="Nucleic Acids Res.">
        <title>BeetleBase in 2010: revisions to provide comprehensive genomic information for Tribolium castaneum.</title>
        <authorList>
            <person name="Kim H.S."/>
            <person name="Murphy T."/>
            <person name="Xia J."/>
            <person name="Caragea D."/>
            <person name="Park Y."/>
            <person name="Beeman R.W."/>
            <person name="Lorenzen M.D."/>
            <person name="Butcher S."/>
            <person name="Manak J.R."/>
            <person name="Brown S.J."/>
        </authorList>
    </citation>
    <scope>GENOME REANNOTATION</scope>
    <source>
        <strain evidence="7 8">Georgia GA2</strain>
    </source>
</reference>
<evidence type="ECO:0000256" key="1">
    <source>
        <dbReference type="ARBA" id="ARBA00004613"/>
    </source>
</evidence>
<name>D6WVI7_TRICA</name>
<dbReference type="HOGENOM" id="CLU_031076_2_1_1"/>